<gene>
    <name evidence="7" type="ORF">CLOSYM_00499</name>
</gene>
<dbReference type="Pfam" id="PF02954">
    <property type="entry name" value="HTH_8"/>
    <property type="match status" value="1"/>
</dbReference>
<evidence type="ECO:0000313" key="8">
    <source>
        <dbReference type="Proteomes" id="UP000016491"/>
    </source>
</evidence>
<evidence type="ECO:0000256" key="3">
    <source>
        <dbReference type="ARBA" id="ARBA00023015"/>
    </source>
</evidence>
<feature type="domain" description="DNA binding HTH" evidence="5">
    <location>
        <begin position="98"/>
        <end position="137"/>
    </location>
</feature>
<evidence type="ECO:0000256" key="4">
    <source>
        <dbReference type="ARBA" id="ARBA00023163"/>
    </source>
</evidence>
<evidence type="ECO:0000256" key="1">
    <source>
        <dbReference type="ARBA" id="ARBA00022741"/>
    </source>
</evidence>
<evidence type="ECO:0000313" key="7">
    <source>
        <dbReference type="EMBL" id="ERI80027.1"/>
    </source>
</evidence>
<evidence type="ECO:0000256" key="2">
    <source>
        <dbReference type="ARBA" id="ARBA00022840"/>
    </source>
</evidence>
<dbReference type="AlphaFoldDB" id="A0ABC9U2U1"/>
<protein>
    <submittedName>
        <fullName evidence="7">Transcriptional regulator, Fis family</fullName>
    </submittedName>
</protein>
<dbReference type="Proteomes" id="UP000016491">
    <property type="component" value="Unassembled WGS sequence"/>
</dbReference>
<keyword evidence="2" id="KW-0067">ATP-binding</keyword>
<reference evidence="7 8" key="1">
    <citation type="submission" date="2013-07" db="EMBL/GenBank/DDBJ databases">
        <authorList>
            <person name="Weinstock G."/>
            <person name="Sodergren E."/>
            <person name="Wylie T."/>
            <person name="Fulton L."/>
            <person name="Fulton R."/>
            <person name="Fronick C."/>
            <person name="O'Laughlin M."/>
            <person name="Godfrey J."/>
            <person name="Miner T."/>
            <person name="Herter B."/>
            <person name="Appelbaum E."/>
            <person name="Cordes M."/>
            <person name="Lek S."/>
            <person name="Wollam A."/>
            <person name="Pepin K.H."/>
            <person name="Palsikar V.B."/>
            <person name="Mitreva M."/>
            <person name="Wilson R.K."/>
        </authorList>
    </citation>
    <scope>NUCLEOTIDE SEQUENCE [LARGE SCALE GENOMIC DNA]</scope>
    <source>
        <strain evidence="7 8">ATCC 14940</strain>
    </source>
</reference>
<dbReference type="InterPro" id="IPR002197">
    <property type="entry name" value="HTH_Fis"/>
</dbReference>
<comment type="caution">
    <text evidence="7">The sequence shown here is derived from an EMBL/GenBank/DDBJ whole genome shotgun (WGS) entry which is preliminary data.</text>
</comment>
<keyword evidence="1" id="KW-0547">Nucleotide-binding</keyword>
<dbReference type="InterPro" id="IPR009057">
    <property type="entry name" value="Homeodomain-like_sf"/>
</dbReference>
<dbReference type="EMBL" id="AWSU01000040">
    <property type="protein sequence ID" value="ERI80027.1"/>
    <property type="molecule type" value="Genomic_DNA"/>
</dbReference>
<keyword evidence="4" id="KW-0804">Transcription</keyword>
<proteinExistence type="predicted"/>
<feature type="domain" description="NorR-like AAA+ ATPase lid" evidence="6">
    <location>
        <begin position="9"/>
        <end position="60"/>
    </location>
</feature>
<evidence type="ECO:0000259" key="6">
    <source>
        <dbReference type="Pfam" id="PF25601"/>
    </source>
</evidence>
<name>A0ABC9U2U1_CLOSY</name>
<dbReference type="Gene3D" id="1.10.8.60">
    <property type="match status" value="1"/>
</dbReference>
<evidence type="ECO:0000259" key="5">
    <source>
        <dbReference type="Pfam" id="PF02954"/>
    </source>
</evidence>
<dbReference type="Gene3D" id="1.10.10.60">
    <property type="entry name" value="Homeodomain-like"/>
    <property type="match status" value="1"/>
</dbReference>
<sequence>MYCTRLGDIRLTKEAGELLERIEWKGNIRQLNNICMRLIVNSDTDEIGAKEIYSVLNQEEWTDGAPAGEQAPGEVNLEDRGEVNNAGAKMAAAAHLREPEETARIREALDYYSYNRQKTAKALGMSRSTLWRKMKKYHFI</sequence>
<dbReference type="SUPFAM" id="SSF46689">
    <property type="entry name" value="Homeodomain-like"/>
    <property type="match status" value="1"/>
</dbReference>
<organism evidence="7 8">
    <name type="scientific">[Clostridium] symbiosum ATCC 14940</name>
    <dbReference type="NCBI Taxonomy" id="411472"/>
    <lineage>
        <taxon>Bacteria</taxon>
        <taxon>Bacillati</taxon>
        <taxon>Bacillota</taxon>
        <taxon>Clostridia</taxon>
        <taxon>Lachnospirales</taxon>
        <taxon>Lachnospiraceae</taxon>
        <taxon>Otoolea</taxon>
    </lineage>
</organism>
<dbReference type="Pfam" id="PF25601">
    <property type="entry name" value="AAA_lid_14"/>
    <property type="match status" value="1"/>
</dbReference>
<keyword evidence="3" id="KW-0805">Transcription regulation</keyword>
<dbReference type="PRINTS" id="PR01590">
    <property type="entry name" value="HTHFIS"/>
</dbReference>
<dbReference type="InterPro" id="IPR058031">
    <property type="entry name" value="AAA_lid_NorR"/>
</dbReference>
<dbReference type="PANTHER" id="PTHR32071:SF57">
    <property type="entry name" value="C4-DICARBOXYLATE TRANSPORT TRANSCRIPTIONAL REGULATORY PROTEIN DCTD"/>
    <property type="match status" value="1"/>
</dbReference>
<dbReference type="PANTHER" id="PTHR32071">
    <property type="entry name" value="TRANSCRIPTIONAL REGULATORY PROTEIN"/>
    <property type="match status" value="1"/>
</dbReference>
<accession>A0ABC9U2U1</accession>
<dbReference type="RefSeq" id="WP_021640511.1">
    <property type="nucleotide sequence ID" value="NZ_KE992790.1"/>
</dbReference>